<proteinExistence type="predicted"/>
<reference evidence="1" key="1">
    <citation type="submission" date="2014-09" db="EMBL/GenBank/DDBJ databases">
        <authorList>
            <person name="Magalhaes I.L.F."/>
            <person name="Oliveira U."/>
            <person name="Santos F.R."/>
            <person name="Vidigal T.H.D.A."/>
            <person name="Brescovit A.D."/>
            <person name="Santos A.J."/>
        </authorList>
    </citation>
    <scope>NUCLEOTIDE SEQUENCE</scope>
    <source>
        <tissue evidence="1">Shoot tissue taken approximately 20 cm above the soil surface</tissue>
    </source>
</reference>
<dbReference type="EMBL" id="GBRH01169867">
    <property type="protein sequence ID" value="JAE28029.1"/>
    <property type="molecule type" value="Transcribed_RNA"/>
</dbReference>
<reference evidence="1" key="2">
    <citation type="journal article" date="2015" name="Data Brief">
        <title>Shoot transcriptome of the giant reed, Arundo donax.</title>
        <authorList>
            <person name="Barrero R.A."/>
            <person name="Guerrero F.D."/>
            <person name="Moolhuijzen P."/>
            <person name="Goolsby J.A."/>
            <person name="Tidwell J."/>
            <person name="Bellgard S.E."/>
            <person name="Bellgard M.I."/>
        </authorList>
    </citation>
    <scope>NUCLEOTIDE SEQUENCE</scope>
    <source>
        <tissue evidence="1">Shoot tissue taken approximately 20 cm above the soil surface</tissue>
    </source>
</reference>
<accession>A0A0A9GWV6</accession>
<name>A0A0A9GWV6_ARUDO</name>
<sequence>MYIGFSSTSMKPKILSEHLDIIRLYIYCTNLDAVTVCLAHLICYFWFTEHATCRSFCC</sequence>
<evidence type="ECO:0000313" key="1">
    <source>
        <dbReference type="EMBL" id="JAE28029.1"/>
    </source>
</evidence>
<organism evidence="1">
    <name type="scientific">Arundo donax</name>
    <name type="common">Giant reed</name>
    <name type="synonym">Donax arundinaceus</name>
    <dbReference type="NCBI Taxonomy" id="35708"/>
    <lineage>
        <taxon>Eukaryota</taxon>
        <taxon>Viridiplantae</taxon>
        <taxon>Streptophyta</taxon>
        <taxon>Embryophyta</taxon>
        <taxon>Tracheophyta</taxon>
        <taxon>Spermatophyta</taxon>
        <taxon>Magnoliopsida</taxon>
        <taxon>Liliopsida</taxon>
        <taxon>Poales</taxon>
        <taxon>Poaceae</taxon>
        <taxon>PACMAD clade</taxon>
        <taxon>Arundinoideae</taxon>
        <taxon>Arundineae</taxon>
        <taxon>Arundo</taxon>
    </lineage>
</organism>
<dbReference type="AlphaFoldDB" id="A0A0A9GWV6"/>
<protein>
    <submittedName>
        <fullName evidence="1">Uncharacterized protein</fullName>
    </submittedName>
</protein>